<feature type="chain" id="PRO_5021349046" description="Thiamine pyrimidine synthase" evidence="12">
    <location>
        <begin position="37"/>
        <end position="347"/>
    </location>
</feature>
<keyword evidence="8" id="KW-0784">Thiamine biosynthesis</keyword>
<evidence type="ECO:0000256" key="2">
    <source>
        <dbReference type="ARBA" id="ARBA00004948"/>
    </source>
</evidence>
<evidence type="ECO:0000256" key="6">
    <source>
        <dbReference type="ARBA" id="ARBA00022723"/>
    </source>
</evidence>
<dbReference type="EMBL" id="VHLG01000005">
    <property type="protein sequence ID" value="TPW30479.1"/>
    <property type="molecule type" value="Genomic_DNA"/>
</dbReference>
<organism evidence="14 15">
    <name type="scientific">Martelella alba</name>
    <dbReference type="NCBI Taxonomy" id="2590451"/>
    <lineage>
        <taxon>Bacteria</taxon>
        <taxon>Pseudomonadati</taxon>
        <taxon>Pseudomonadota</taxon>
        <taxon>Alphaproteobacteria</taxon>
        <taxon>Hyphomicrobiales</taxon>
        <taxon>Aurantimonadaceae</taxon>
        <taxon>Martelella</taxon>
    </lineage>
</organism>
<dbReference type="Proteomes" id="UP000318801">
    <property type="component" value="Unassembled WGS sequence"/>
</dbReference>
<keyword evidence="6" id="KW-0479">Metal-binding</keyword>
<feature type="signal peptide" evidence="12">
    <location>
        <begin position="1"/>
        <end position="36"/>
    </location>
</feature>
<evidence type="ECO:0000256" key="7">
    <source>
        <dbReference type="ARBA" id="ARBA00022898"/>
    </source>
</evidence>
<evidence type="ECO:0000313" key="14">
    <source>
        <dbReference type="EMBL" id="TPW30479.1"/>
    </source>
</evidence>
<evidence type="ECO:0000256" key="5">
    <source>
        <dbReference type="ARBA" id="ARBA00022679"/>
    </source>
</evidence>
<evidence type="ECO:0000313" key="15">
    <source>
        <dbReference type="Proteomes" id="UP000318801"/>
    </source>
</evidence>
<proteinExistence type="inferred from homology"/>
<dbReference type="GO" id="GO:0016740">
    <property type="term" value="F:transferase activity"/>
    <property type="evidence" value="ECO:0007669"/>
    <property type="project" value="UniProtKB-KW"/>
</dbReference>
<feature type="domain" description="SsuA/THI5-like" evidence="13">
    <location>
        <begin position="51"/>
        <end position="262"/>
    </location>
</feature>
<dbReference type="Gene3D" id="3.40.190.10">
    <property type="entry name" value="Periplasmic binding protein-like II"/>
    <property type="match status" value="2"/>
</dbReference>
<keyword evidence="7" id="KW-0663">Pyridoxal phosphate</keyword>
<dbReference type="PANTHER" id="PTHR31528:SF1">
    <property type="entry name" value="4-AMINO-5-HYDROXYMETHYL-2-METHYLPYRIMIDINE PHOSPHATE SYNTHASE THI11-RELATED"/>
    <property type="match status" value="1"/>
</dbReference>
<dbReference type="InterPro" id="IPR015168">
    <property type="entry name" value="SsuA/THI5"/>
</dbReference>
<evidence type="ECO:0000256" key="9">
    <source>
        <dbReference type="ARBA" id="ARBA00023004"/>
    </source>
</evidence>
<dbReference type="InterPro" id="IPR027939">
    <property type="entry name" value="NMT1/THI5"/>
</dbReference>
<evidence type="ECO:0000256" key="11">
    <source>
        <dbReference type="ARBA" id="ARBA00048179"/>
    </source>
</evidence>
<dbReference type="GO" id="GO:0046872">
    <property type="term" value="F:metal ion binding"/>
    <property type="evidence" value="ECO:0007669"/>
    <property type="project" value="UniProtKB-KW"/>
</dbReference>
<keyword evidence="9" id="KW-0408">Iron</keyword>
<dbReference type="SUPFAM" id="SSF53850">
    <property type="entry name" value="Periplasmic binding protein-like II"/>
    <property type="match status" value="1"/>
</dbReference>
<gene>
    <name evidence="14" type="ORF">FJU08_10915</name>
</gene>
<dbReference type="RefSeq" id="WP_141149049.1">
    <property type="nucleotide sequence ID" value="NZ_VHLG01000005.1"/>
</dbReference>
<keyword evidence="5" id="KW-0808">Transferase</keyword>
<comment type="catalytic activity">
    <reaction evidence="11">
        <text>N(6)-(pyridoxal phosphate)-L-lysyl-[4-amino-5-hydroxymethyl-2-methylpyrimidine phosphate synthase] + L-histidyl-[4-amino-5-hydroxymethyl-2-methylpyrimidine phosphate synthase] + 2 Fe(3+) + 4 H2O = L-lysyl-[4-amino-5-hydroxymethyl-2-methylpyrimidine phosphate synthase] + (2S)-2-amino-5-hydroxy-4-oxopentanoyl-[4-amino-5-hydroxymethyl-2-methylpyrimidine phosphate synthase] + 4-amino-2-methyl-5-(phosphooxymethyl)pyrimidine + 3-oxopropanoate + 2 Fe(2+) + 2 H(+)</text>
        <dbReference type="Rhea" id="RHEA:65756"/>
        <dbReference type="Rhea" id="RHEA-COMP:16892"/>
        <dbReference type="Rhea" id="RHEA-COMP:16893"/>
        <dbReference type="Rhea" id="RHEA-COMP:16894"/>
        <dbReference type="Rhea" id="RHEA-COMP:16895"/>
        <dbReference type="ChEBI" id="CHEBI:15377"/>
        <dbReference type="ChEBI" id="CHEBI:15378"/>
        <dbReference type="ChEBI" id="CHEBI:29033"/>
        <dbReference type="ChEBI" id="CHEBI:29034"/>
        <dbReference type="ChEBI" id="CHEBI:29969"/>
        <dbReference type="ChEBI" id="CHEBI:29979"/>
        <dbReference type="ChEBI" id="CHEBI:33190"/>
        <dbReference type="ChEBI" id="CHEBI:58354"/>
        <dbReference type="ChEBI" id="CHEBI:143915"/>
        <dbReference type="ChEBI" id="CHEBI:157692"/>
    </reaction>
    <physiologicalReaction direction="left-to-right" evidence="11">
        <dbReference type="Rhea" id="RHEA:65757"/>
    </physiologicalReaction>
</comment>
<comment type="pathway">
    <text evidence="2">Cofactor biosynthesis; thiamine diphosphate biosynthesis.</text>
</comment>
<keyword evidence="15" id="KW-1185">Reference proteome</keyword>
<dbReference type="AlphaFoldDB" id="A0A506UCT5"/>
<protein>
    <recommendedName>
        <fullName evidence="10">Thiamine pyrimidine synthase</fullName>
    </recommendedName>
</protein>
<accession>A0A506UCT5</accession>
<dbReference type="PANTHER" id="PTHR31528">
    <property type="entry name" value="4-AMINO-5-HYDROXYMETHYL-2-METHYLPYRIMIDINE PHOSPHATE SYNTHASE THI11-RELATED"/>
    <property type="match status" value="1"/>
</dbReference>
<keyword evidence="12" id="KW-0732">Signal</keyword>
<dbReference type="PROSITE" id="PS51318">
    <property type="entry name" value="TAT"/>
    <property type="match status" value="1"/>
</dbReference>
<sequence>MNILDKSTGRRQFLKAGAGLAGLAAIPAFMSAPARAADYGKIGVQLSWVANTEFAGEFFADANGYYKDQGFTGVDIIPGGPSAAPAEIGLMQKKVFYGISLPDLTAAAIAKGATVKTVGVQYQKNPFCIASLKSNPITTPEEMIGKKIGVQAVNETTWNLFLKLNNIDPASINKIPAQFDPTPLAVGDVDGWMSFSTNEPISLALKGVETEVMMFADHNFELVSETIVVHNDSIANERDKVKAMLKAEILGWKQALKDPEGAAKLAVEVYGKSLGLPMDEQIMQAKAQNELLVSPYTDAHGILTISPELIARNIEILKANGFDLTADQLFDMSLLDEVYAEDPSLKA</sequence>
<evidence type="ECO:0000259" key="13">
    <source>
        <dbReference type="Pfam" id="PF09084"/>
    </source>
</evidence>
<name>A0A506UCT5_9HYPH</name>
<evidence type="ECO:0000256" key="3">
    <source>
        <dbReference type="ARBA" id="ARBA00009406"/>
    </source>
</evidence>
<dbReference type="OrthoDB" id="5372616at2"/>
<evidence type="ECO:0000256" key="4">
    <source>
        <dbReference type="ARBA" id="ARBA00011738"/>
    </source>
</evidence>
<dbReference type="GO" id="GO:0009228">
    <property type="term" value="P:thiamine biosynthetic process"/>
    <property type="evidence" value="ECO:0007669"/>
    <property type="project" value="UniProtKB-KW"/>
</dbReference>
<dbReference type="Pfam" id="PF09084">
    <property type="entry name" value="NMT1"/>
    <property type="match status" value="1"/>
</dbReference>
<comment type="function">
    <text evidence="1">Responsible for the formation of the pyrimidine heterocycle in the thiamine biosynthesis pathway. Catalyzes the formation of hydroxymethylpyrimidine phosphate (HMP-P) from histidine and pyridoxal phosphate (PLP). The protein uses PLP and the active site histidine to form HMP-P, generating an inactive enzyme. The enzyme can only undergo a single turnover, which suggests it is a suicide enzyme.</text>
</comment>
<dbReference type="InterPro" id="IPR006311">
    <property type="entry name" value="TAT_signal"/>
</dbReference>
<comment type="caution">
    <text evidence="14">The sequence shown here is derived from an EMBL/GenBank/DDBJ whole genome shotgun (WGS) entry which is preliminary data.</text>
</comment>
<evidence type="ECO:0000256" key="1">
    <source>
        <dbReference type="ARBA" id="ARBA00003469"/>
    </source>
</evidence>
<comment type="subunit">
    <text evidence="4">Homodimer.</text>
</comment>
<evidence type="ECO:0000256" key="10">
    <source>
        <dbReference type="ARBA" id="ARBA00033171"/>
    </source>
</evidence>
<comment type="similarity">
    <text evidence="3">Belongs to the NMT1/THI5 family.</text>
</comment>
<evidence type="ECO:0000256" key="12">
    <source>
        <dbReference type="SAM" id="SignalP"/>
    </source>
</evidence>
<evidence type="ECO:0000256" key="8">
    <source>
        <dbReference type="ARBA" id="ARBA00022977"/>
    </source>
</evidence>
<reference evidence="14 15" key="1">
    <citation type="submission" date="2019-06" db="EMBL/GenBank/DDBJ databases">
        <authorList>
            <person name="Li M."/>
        </authorList>
    </citation>
    <scope>NUCLEOTIDE SEQUENCE [LARGE SCALE GENOMIC DNA]</scope>
    <source>
        <strain evidence="14 15">BGMRC2036</strain>
    </source>
</reference>